<organism evidence="2 3">
    <name type="scientific">Actinomadura alba</name>
    <dbReference type="NCBI Taxonomy" id="406431"/>
    <lineage>
        <taxon>Bacteria</taxon>
        <taxon>Bacillati</taxon>
        <taxon>Actinomycetota</taxon>
        <taxon>Actinomycetes</taxon>
        <taxon>Streptosporangiales</taxon>
        <taxon>Thermomonosporaceae</taxon>
        <taxon>Actinomadura</taxon>
    </lineage>
</organism>
<dbReference type="RefSeq" id="WP_187244631.1">
    <property type="nucleotide sequence ID" value="NZ_BAAAOK010000010.1"/>
</dbReference>
<dbReference type="PANTHER" id="PTHR30290:SF83">
    <property type="entry name" value="ABC TRANSPORTER SUBSTRATE-BINDING PROTEIN"/>
    <property type="match status" value="1"/>
</dbReference>
<dbReference type="CDD" id="cd08506">
    <property type="entry name" value="PBP2_clavulanate_OppA2"/>
    <property type="match status" value="1"/>
</dbReference>
<dbReference type="PROSITE" id="PS51257">
    <property type="entry name" value="PROKAR_LIPOPROTEIN"/>
    <property type="match status" value="1"/>
</dbReference>
<dbReference type="Pfam" id="PF00496">
    <property type="entry name" value="SBP_bac_5"/>
    <property type="match status" value="1"/>
</dbReference>
<reference evidence="2 3" key="1">
    <citation type="submission" date="2020-06" db="EMBL/GenBank/DDBJ databases">
        <title>Actinomadura xiongansis sp. nov., isolated from soil of Baiyangdian.</title>
        <authorList>
            <person name="Zhang X."/>
        </authorList>
    </citation>
    <scope>NUCLEOTIDE SEQUENCE [LARGE SCALE GENOMIC DNA]</scope>
    <source>
        <strain evidence="2 3">HBUM206468</strain>
    </source>
</reference>
<name>A0ABR7LS00_9ACTN</name>
<dbReference type="Gene3D" id="3.40.190.10">
    <property type="entry name" value="Periplasmic binding protein-like II"/>
    <property type="match status" value="1"/>
</dbReference>
<dbReference type="Gene3D" id="3.10.105.10">
    <property type="entry name" value="Dipeptide-binding Protein, Domain 3"/>
    <property type="match status" value="1"/>
</dbReference>
<gene>
    <name evidence="2" type="ORF">HKK74_19245</name>
</gene>
<accession>A0ABR7LS00</accession>
<dbReference type="Proteomes" id="UP000805614">
    <property type="component" value="Unassembled WGS sequence"/>
</dbReference>
<proteinExistence type="predicted"/>
<dbReference type="PANTHER" id="PTHR30290">
    <property type="entry name" value="PERIPLASMIC BINDING COMPONENT OF ABC TRANSPORTER"/>
    <property type="match status" value="1"/>
</dbReference>
<evidence type="ECO:0000313" key="2">
    <source>
        <dbReference type="EMBL" id="MBC6467612.1"/>
    </source>
</evidence>
<dbReference type="InterPro" id="IPR030678">
    <property type="entry name" value="Peptide/Ni-bd"/>
</dbReference>
<dbReference type="InterPro" id="IPR039424">
    <property type="entry name" value="SBP_5"/>
</dbReference>
<feature type="domain" description="Solute-binding protein family 5" evidence="1">
    <location>
        <begin position="83"/>
        <end position="483"/>
    </location>
</feature>
<dbReference type="EMBL" id="JABVEC010000014">
    <property type="protein sequence ID" value="MBC6467612.1"/>
    <property type="molecule type" value="Genomic_DNA"/>
</dbReference>
<dbReference type="SUPFAM" id="SSF53850">
    <property type="entry name" value="Periplasmic binding protein-like II"/>
    <property type="match status" value="1"/>
</dbReference>
<keyword evidence="3" id="KW-1185">Reference proteome</keyword>
<evidence type="ECO:0000313" key="3">
    <source>
        <dbReference type="Proteomes" id="UP000805614"/>
    </source>
</evidence>
<protein>
    <submittedName>
        <fullName evidence="2">ABC transporter substrate-binding protein</fullName>
    </submittedName>
</protein>
<sequence length="586" mass="63858">MTRGKRGLAAVTGAGVLGAGVLGCGQSSAQDDMTLKVIGSADVDHLDTASGYATVGSALTRQFSRTLFNVKAASTFDEAVAIHPDVATAMPTTANRGLSADHRTYTIKLRSGVLWNTPTPREVTAEDFVRGIKRLCNPASPSGALAYYTSTIQGMQTFCTGFAKVGADNARAIADYQNRTRVSGLVAKDDKTLVIRLVQPANDFTNILALPFAAAAPREYDAYVPDSPEFRRHTISDGPYQITSYLPNKQYVLEKNQNWRQDADPLRAQNVQRIRITLGQDSPDSVQQQILRGTADLSWDQPVPRSNLPRLRSNPNFKIMDGSTNTPYLVFNTLSPNNGRALADREVRRAILYAIDKATLIRLYGGSDVGQLLHQVIPPGSIGHQRFDLYPTPGGAGDAAMCKRKLAAAGHPGGLRLIFPYRINSFQPQVAQSIQANLKACGITAQLYPDTTGNLYGRTLVTPEETKAGKWDIATPGWVPDWYGNNGRATVVPLFDGRHYGPNSANYGGYNNDKVNVLIDEALKSTSPAQAARLWTRVDKLIMEDVAVVPLMNKKHPILHSARVRNALYLPTSQSFDFNQVRLSSS</sequence>
<comment type="caution">
    <text evidence="2">The sequence shown here is derived from an EMBL/GenBank/DDBJ whole genome shotgun (WGS) entry which is preliminary data.</text>
</comment>
<dbReference type="PIRSF" id="PIRSF002741">
    <property type="entry name" value="MppA"/>
    <property type="match status" value="1"/>
</dbReference>
<dbReference type="InterPro" id="IPR000914">
    <property type="entry name" value="SBP_5_dom"/>
</dbReference>
<evidence type="ECO:0000259" key="1">
    <source>
        <dbReference type="Pfam" id="PF00496"/>
    </source>
</evidence>